<dbReference type="PROSITE" id="PS50181">
    <property type="entry name" value="FBOX"/>
    <property type="match status" value="1"/>
</dbReference>
<dbReference type="EMBL" id="SPUK01000007">
    <property type="protein sequence ID" value="TQV95618.1"/>
    <property type="molecule type" value="Genomic_DNA"/>
</dbReference>
<dbReference type="InterPro" id="IPR056021">
    <property type="entry name" value="DUF7600"/>
</dbReference>
<accession>A0A545V1L5</accession>
<gene>
    <name evidence="2" type="ORF">IF1G_05447</name>
</gene>
<reference evidence="2 3" key="1">
    <citation type="journal article" date="2019" name="Appl. Microbiol. Biotechnol.">
        <title>Genome sequence of Isaria javanica and comparative genome analysis insights into family S53 peptidase evolution in fungal entomopathogens.</title>
        <authorList>
            <person name="Lin R."/>
            <person name="Zhang X."/>
            <person name="Xin B."/>
            <person name="Zou M."/>
            <person name="Gao Y."/>
            <person name="Qin F."/>
            <person name="Hu Q."/>
            <person name="Xie B."/>
            <person name="Cheng X."/>
        </authorList>
    </citation>
    <scope>NUCLEOTIDE SEQUENCE [LARGE SCALE GENOMIC DNA]</scope>
    <source>
        <strain evidence="2 3">IJ1G</strain>
    </source>
</reference>
<evidence type="ECO:0000259" key="1">
    <source>
        <dbReference type="PROSITE" id="PS50181"/>
    </source>
</evidence>
<name>A0A545V1L5_9HYPO</name>
<dbReference type="AlphaFoldDB" id="A0A545V1L5"/>
<dbReference type="SMART" id="SM00256">
    <property type="entry name" value="FBOX"/>
    <property type="match status" value="1"/>
</dbReference>
<dbReference type="InterPro" id="IPR036047">
    <property type="entry name" value="F-box-like_dom_sf"/>
</dbReference>
<proteinExistence type="predicted"/>
<organism evidence="2 3">
    <name type="scientific">Cordyceps javanica</name>
    <dbReference type="NCBI Taxonomy" id="43265"/>
    <lineage>
        <taxon>Eukaryota</taxon>
        <taxon>Fungi</taxon>
        <taxon>Dikarya</taxon>
        <taxon>Ascomycota</taxon>
        <taxon>Pezizomycotina</taxon>
        <taxon>Sordariomycetes</taxon>
        <taxon>Hypocreomycetidae</taxon>
        <taxon>Hypocreales</taxon>
        <taxon>Cordycipitaceae</taxon>
        <taxon>Cordyceps</taxon>
    </lineage>
</organism>
<dbReference type="Pfam" id="PF24539">
    <property type="entry name" value="DUF7600"/>
    <property type="match status" value="1"/>
</dbReference>
<protein>
    <submittedName>
        <fullName evidence="2">F-box domain-containing protein</fullName>
    </submittedName>
</protein>
<evidence type="ECO:0000313" key="3">
    <source>
        <dbReference type="Proteomes" id="UP000315783"/>
    </source>
</evidence>
<comment type="caution">
    <text evidence="2">The sequence shown here is derived from an EMBL/GenBank/DDBJ whole genome shotgun (WGS) entry which is preliminary data.</text>
</comment>
<dbReference type="Pfam" id="PF00646">
    <property type="entry name" value="F-box"/>
    <property type="match status" value="1"/>
</dbReference>
<keyword evidence="3" id="KW-1185">Reference proteome</keyword>
<feature type="domain" description="F-box" evidence="1">
    <location>
        <begin position="208"/>
        <end position="254"/>
    </location>
</feature>
<sequence length="680" mass="76612">MPHDASLSPCLLCGRMIFDSEVSFTPSWLNQFRILYSFEDVISITGVGYYREGSFNYWVASPDYNTRWDDEGYEEPEDDLIGVLTSPPQHGRWGFPFHEACWSLLEAAIAPEPVPLRRLFDLCRSFPMSESEYAPNWGHYYGGLDRGHPDNGLCVEVGGDSDEYTSHHRLCLTQIAKLNPFHIPELERPPVWQERNVPGMNFANAQIFNLFVWLPHELLFMIAAQLPTRDYLNMRLASRSFIPLFHDRNFWATRFGPGSERSWVFESRQWDRAIDWQQLYRDTSCAHRSPAMHNRERVWLLAQYVRRLLEPRFASPESTSLLLADPGDSRTAGAEVRSWNANDPYEDFPTGCVSLYRSASFKIPLSIDRISFFFNCLGEAQYVVGLKVVGMCGAVVELGYIAEETAVSVSGKRLTGLRLALEQTGIRAVQCVFDNDIDTPWIGSPANAGQTNKLVSSGRLGEIYAHFDGCRIVRLGVTSSEWKPASVRDTAVWQEGIPDRQLQLNEAFFSVLHADDDFYDPIYWSVFGGTRGQSLGHLTAIQTYMTSTPCGIEFWFTPGYLDYIDTCGDLGVFPDSELAALQRFSINGPGGERISGVDLYLSHDSQDGGLHDDAGAELESYKVFTNFGRSRHFRYKRIPPKENVTVVPLSVPAGATITGFYCTVFGDCITALGVITEMLD</sequence>
<dbReference type="Proteomes" id="UP000315783">
    <property type="component" value="Unassembled WGS sequence"/>
</dbReference>
<evidence type="ECO:0000313" key="2">
    <source>
        <dbReference type="EMBL" id="TQV95618.1"/>
    </source>
</evidence>
<dbReference type="SUPFAM" id="SSF81383">
    <property type="entry name" value="F-box domain"/>
    <property type="match status" value="1"/>
</dbReference>
<dbReference type="InterPro" id="IPR001810">
    <property type="entry name" value="F-box_dom"/>
</dbReference>
<dbReference type="STRING" id="43265.A0A545V1L5"/>